<proteinExistence type="predicted"/>
<reference evidence="1 2" key="1">
    <citation type="submission" date="2019-08" db="EMBL/GenBank/DDBJ databases">
        <title>Sphingorhabdus soil sp. nov., isolated from arctic soil.</title>
        <authorList>
            <person name="Liu Y."/>
        </authorList>
    </citation>
    <scope>NUCLEOTIDE SEQUENCE [LARGE SCALE GENOMIC DNA]</scope>
    <source>
        <strain evidence="1 2">D-2Q-5-6</strain>
    </source>
</reference>
<sequence length="141" mass="16192">MLEALHPRKCSLDELTWFDYLVVHTSDMEGPESLHPDFEASVGEMLVRRRLVEQSIALLRKLHLVVADYHDGLNYLPGDEAPAIIDLLTSPYNQNLKARADWVSKTFRNFNHAEVEEIFADRIGRWTAEFRTNEHATSASL</sequence>
<dbReference type="AlphaFoldDB" id="A0A5C6UP57"/>
<evidence type="ECO:0000313" key="1">
    <source>
        <dbReference type="EMBL" id="TXC74374.1"/>
    </source>
</evidence>
<comment type="caution">
    <text evidence="1">The sequence shown here is derived from an EMBL/GenBank/DDBJ whole genome shotgun (WGS) entry which is preliminary data.</text>
</comment>
<accession>A0A5C6UP57</accession>
<dbReference type="EMBL" id="VOPY01000001">
    <property type="protein sequence ID" value="TXC74374.1"/>
    <property type="molecule type" value="Genomic_DNA"/>
</dbReference>
<gene>
    <name evidence="1" type="ORF">FSZ31_00970</name>
</gene>
<dbReference type="OrthoDB" id="8662245at2"/>
<keyword evidence="2" id="KW-1185">Reference proteome</keyword>
<organism evidence="1 2">
    <name type="scientific">Flavisphingopyxis soli</name>
    <dbReference type="NCBI Taxonomy" id="2601267"/>
    <lineage>
        <taxon>Bacteria</taxon>
        <taxon>Pseudomonadati</taxon>
        <taxon>Pseudomonadota</taxon>
        <taxon>Alphaproteobacteria</taxon>
        <taxon>Sphingomonadales</taxon>
        <taxon>Sphingopyxidaceae</taxon>
        <taxon>Flavisphingopyxis</taxon>
    </lineage>
</organism>
<dbReference type="InterPro" id="IPR046904">
    <property type="entry name" value="ABC-3C_MC2"/>
</dbReference>
<evidence type="ECO:0000313" key="2">
    <source>
        <dbReference type="Proteomes" id="UP000321129"/>
    </source>
</evidence>
<name>A0A5C6UP57_9SPHN</name>
<evidence type="ECO:0008006" key="3">
    <source>
        <dbReference type="Google" id="ProtNLM"/>
    </source>
</evidence>
<dbReference type="Proteomes" id="UP000321129">
    <property type="component" value="Unassembled WGS sequence"/>
</dbReference>
<protein>
    <recommendedName>
        <fullName evidence="3">Threonine transporter</fullName>
    </recommendedName>
</protein>
<dbReference type="Pfam" id="PF20288">
    <property type="entry name" value="MC2"/>
    <property type="match status" value="1"/>
</dbReference>